<feature type="domain" description="Dehydrogenase E1 component" evidence="6">
    <location>
        <begin position="16"/>
        <end position="316"/>
    </location>
</feature>
<dbReference type="AlphaFoldDB" id="A0A6N1AC28"/>
<dbReference type="PANTHER" id="PTHR11516:SF60">
    <property type="entry name" value="PYRUVATE DEHYDROGENASE E1 COMPONENT SUBUNIT ALPHA"/>
    <property type="match status" value="1"/>
</dbReference>
<evidence type="ECO:0000256" key="2">
    <source>
        <dbReference type="ARBA" id="ARBA00023002"/>
    </source>
</evidence>
<dbReference type="SUPFAM" id="SSF52518">
    <property type="entry name" value="Thiamin diphosphate-binding fold (THDP-binding)"/>
    <property type="match status" value="1"/>
</dbReference>
<accession>A0A6N1AC28</accession>
<dbReference type="InterPro" id="IPR050642">
    <property type="entry name" value="PDH_E1_Alpha_Subunit"/>
</dbReference>
<dbReference type="RefSeq" id="WP_149200359.1">
    <property type="nucleotide sequence ID" value="NZ_BSOV01000032.1"/>
</dbReference>
<dbReference type="OrthoDB" id="9766715at2"/>
<evidence type="ECO:0000256" key="3">
    <source>
        <dbReference type="ARBA" id="ARBA00023052"/>
    </source>
</evidence>
<reference evidence="7 8" key="1">
    <citation type="submission" date="2020-06" db="EMBL/GenBank/DDBJ databases">
        <title>Complete genome of Azosprillum oryzae KACC14407.</title>
        <authorList>
            <person name="Kim M."/>
            <person name="Park Y.-J."/>
            <person name="Shin J.-H."/>
        </authorList>
    </citation>
    <scope>NUCLEOTIDE SEQUENCE [LARGE SCALE GENOMIC DNA]</scope>
    <source>
        <strain evidence="7 8">KACC 14407</strain>
        <plasmid evidence="7 8">unnamed1</plasmid>
    </source>
</reference>
<evidence type="ECO:0000313" key="8">
    <source>
        <dbReference type="Proteomes" id="UP000509702"/>
    </source>
</evidence>
<evidence type="ECO:0000259" key="6">
    <source>
        <dbReference type="Pfam" id="PF00676"/>
    </source>
</evidence>
<dbReference type="InterPro" id="IPR029061">
    <property type="entry name" value="THDP-binding"/>
</dbReference>
<comment type="function">
    <text evidence="4">The pyruvate dehydrogenase complex catalyzes the overall conversion of pyruvate to acetyl-CoA and CO(2). It contains multiple copies of three enzymatic components: pyruvate dehydrogenase (E1), dihydrolipoamide acetyltransferase (E2) and lipoamide dehydrogenase (E3).</text>
</comment>
<keyword evidence="8" id="KW-1185">Reference proteome</keyword>
<evidence type="ECO:0000313" key="7">
    <source>
        <dbReference type="EMBL" id="QKS49086.1"/>
    </source>
</evidence>
<evidence type="ECO:0000256" key="4">
    <source>
        <dbReference type="ARBA" id="ARBA00025211"/>
    </source>
</evidence>
<dbReference type="KEGG" id="aoz:HUE56_00825"/>
<dbReference type="Proteomes" id="UP000509702">
    <property type="component" value="Plasmid unnamed1"/>
</dbReference>
<keyword evidence="7" id="KW-0614">Plasmid</keyword>
<keyword evidence="3" id="KW-0786">Thiamine pyrophosphate</keyword>
<dbReference type="PANTHER" id="PTHR11516">
    <property type="entry name" value="PYRUVATE DEHYDROGENASE E1 COMPONENT, ALPHA SUBUNIT BACTERIAL AND ORGANELLAR"/>
    <property type="match status" value="1"/>
</dbReference>
<keyword evidence="2" id="KW-0560">Oxidoreductase</keyword>
<proteinExistence type="predicted"/>
<geneLocation type="plasmid" evidence="7 8">
    <name>unnamed1</name>
</geneLocation>
<dbReference type="Gene3D" id="3.40.50.970">
    <property type="match status" value="1"/>
</dbReference>
<protein>
    <submittedName>
        <fullName evidence="7">Thiamine pyrophosphate-dependent dehydrogenase E1 component subunit alpha</fullName>
    </submittedName>
</protein>
<sequence>MTTSRAGADLPDLYRAMRRIRMIEEAVAVRYAEQEMRCPVHLSIGQEAVAVGVCAGMRPDDQLVSTHRCHAHYLAKNGDLKAMLAEIYGKAAGCCGGRGGSMHLTDSTAGVLLSLPIVASSIPIAVGAALAIRQEGRDAVAATFMGDGSIEEGVFHESMNFAALMRLPVLFILENNLYSCYTGLKDRQPRRPFVDLARGYGMPAEAADGNDVEAVREAARRAIARARAGDGPTLLVFDTYRWREHCGPNYDNDIGYRTEAEFLDWKERCPVEQAHRRLVAAGRHDEAAEAAMTAAIQAEINEAFAFAKTAPFPSPETARSHVYG</sequence>
<comment type="catalytic activity">
    <reaction evidence="5">
        <text>N(6)-[(R)-lipoyl]-L-lysyl-[protein] + pyruvate + H(+) = N(6)-[(R)-S(8)-acetyldihydrolipoyl]-L-lysyl-[protein] + CO2</text>
        <dbReference type="Rhea" id="RHEA:19189"/>
        <dbReference type="Rhea" id="RHEA-COMP:10474"/>
        <dbReference type="Rhea" id="RHEA-COMP:10478"/>
        <dbReference type="ChEBI" id="CHEBI:15361"/>
        <dbReference type="ChEBI" id="CHEBI:15378"/>
        <dbReference type="ChEBI" id="CHEBI:16526"/>
        <dbReference type="ChEBI" id="CHEBI:83099"/>
        <dbReference type="ChEBI" id="CHEBI:83111"/>
        <dbReference type="EC" id="1.2.4.1"/>
    </reaction>
</comment>
<dbReference type="GO" id="GO:0006086">
    <property type="term" value="P:pyruvate decarboxylation to acetyl-CoA"/>
    <property type="evidence" value="ECO:0007669"/>
    <property type="project" value="TreeGrafter"/>
</dbReference>
<dbReference type="CDD" id="cd02000">
    <property type="entry name" value="TPP_E1_PDC_ADC_BCADC"/>
    <property type="match status" value="1"/>
</dbReference>
<name>A0A6N1AC28_9PROT</name>
<evidence type="ECO:0000256" key="5">
    <source>
        <dbReference type="ARBA" id="ARBA00051231"/>
    </source>
</evidence>
<evidence type="ECO:0000256" key="1">
    <source>
        <dbReference type="ARBA" id="ARBA00001964"/>
    </source>
</evidence>
<comment type="cofactor">
    <cofactor evidence="1">
        <name>thiamine diphosphate</name>
        <dbReference type="ChEBI" id="CHEBI:58937"/>
    </cofactor>
</comment>
<organism evidence="7 8">
    <name type="scientific">Azospirillum oryzae</name>
    <dbReference type="NCBI Taxonomy" id="286727"/>
    <lineage>
        <taxon>Bacteria</taxon>
        <taxon>Pseudomonadati</taxon>
        <taxon>Pseudomonadota</taxon>
        <taxon>Alphaproteobacteria</taxon>
        <taxon>Rhodospirillales</taxon>
        <taxon>Azospirillaceae</taxon>
        <taxon>Azospirillum</taxon>
    </lineage>
</organism>
<dbReference type="Pfam" id="PF00676">
    <property type="entry name" value="E1_dh"/>
    <property type="match status" value="1"/>
</dbReference>
<dbReference type="GO" id="GO:0004739">
    <property type="term" value="F:pyruvate dehydrogenase (acetyl-transferring) activity"/>
    <property type="evidence" value="ECO:0007669"/>
    <property type="project" value="UniProtKB-EC"/>
</dbReference>
<dbReference type="EMBL" id="CP054615">
    <property type="protein sequence ID" value="QKS49086.1"/>
    <property type="molecule type" value="Genomic_DNA"/>
</dbReference>
<gene>
    <name evidence="7" type="ORF">HUE56_00825</name>
</gene>
<dbReference type="InterPro" id="IPR001017">
    <property type="entry name" value="DH_E1"/>
</dbReference>